<accession>A0A1J5P7I8</accession>
<sequence length="366" mass="35810">MPTKTSLRFYFLAFAVWLSGVASAAAQTLPFTLPPNTVIARGNYAQSGDASAMTFVELASHLGLGIGTGLGTGIATALGVNVGTAGSPVINGGALGSPSSAGTIPAFTLGGTVSGGGNQVNNVIIGASTPLAGTFTTLGGTTSLTSPLDYGGSAVGSTKTINGTSNGTPTNAYLALQTNGQFVGIGNASPNALLDIDANLTSNAPNVLATSIVHVQGADAASLSEEWISFGAGTSGGVILVGASAGGTSASPTATASNQYMYNMRGYGYNSGWQLGGLWQIGTAEAWSAGHQGTQQQWYTTPNGSTTITLAMALNASGGLGIGSTASDPGAGNINATTYYAGGTAGQAAKTCGATIVVKGGIITSC</sequence>
<proteinExistence type="predicted"/>
<evidence type="ECO:0000313" key="1">
    <source>
        <dbReference type="EMBL" id="OIQ67553.1"/>
    </source>
</evidence>
<dbReference type="AlphaFoldDB" id="A0A1J5P7I8"/>
<organism evidence="1">
    <name type="scientific">mine drainage metagenome</name>
    <dbReference type="NCBI Taxonomy" id="410659"/>
    <lineage>
        <taxon>unclassified sequences</taxon>
        <taxon>metagenomes</taxon>
        <taxon>ecological metagenomes</taxon>
    </lineage>
</organism>
<comment type="caution">
    <text evidence="1">The sequence shown here is derived from an EMBL/GenBank/DDBJ whole genome shotgun (WGS) entry which is preliminary data.</text>
</comment>
<protein>
    <submittedName>
        <fullName evidence="1">Uncharacterized protein</fullName>
    </submittedName>
</protein>
<gene>
    <name evidence="1" type="ORF">GALL_508670</name>
</gene>
<dbReference type="EMBL" id="MLJW01005853">
    <property type="protein sequence ID" value="OIQ67553.1"/>
    <property type="molecule type" value="Genomic_DNA"/>
</dbReference>
<reference evidence="1" key="1">
    <citation type="submission" date="2016-10" db="EMBL/GenBank/DDBJ databases">
        <title>Sequence of Gallionella enrichment culture.</title>
        <authorList>
            <person name="Poehlein A."/>
            <person name="Muehling M."/>
            <person name="Daniel R."/>
        </authorList>
    </citation>
    <scope>NUCLEOTIDE SEQUENCE</scope>
</reference>
<name>A0A1J5P7I8_9ZZZZ</name>